<comment type="subcellular location">
    <subcellularLocation>
        <location evidence="1">Cell membrane</location>
        <topology evidence="1">Single-pass membrane protein</topology>
    </subcellularLocation>
</comment>
<evidence type="ECO:0000256" key="6">
    <source>
        <dbReference type="ARBA" id="ARBA00022989"/>
    </source>
</evidence>
<keyword evidence="2" id="KW-0813">Transport</keyword>
<evidence type="ECO:0000256" key="8">
    <source>
        <dbReference type="ARBA" id="ARBA00023136"/>
    </source>
</evidence>
<sequence>MSGGGLLILLMVGMFALMIIPQRKREKKIKDMLAAIKVGDRVRTIGGIYGTVSAIKEDIITLMVGPDKVRLVFARGAIASVENVAVEATMDDGVAETK</sequence>
<evidence type="ECO:0000256" key="1">
    <source>
        <dbReference type="ARBA" id="ARBA00004162"/>
    </source>
</evidence>
<dbReference type="PANTHER" id="PTHR33909:SF1">
    <property type="entry name" value="SEC TRANSLOCON ACCESSORY COMPLEX SUBUNIT YAJC"/>
    <property type="match status" value="1"/>
</dbReference>
<evidence type="ECO:0000256" key="4">
    <source>
        <dbReference type="ARBA" id="ARBA00022692"/>
    </source>
</evidence>
<evidence type="ECO:0000256" key="3">
    <source>
        <dbReference type="ARBA" id="ARBA00022475"/>
    </source>
</evidence>
<dbReference type="SMART" id="SM01323">
    <property type="entry name" value="YajC"/>
    <property type="match status" value="1"/>
</dbReference>
<dbReference type="GO" id="GO:0005886">
    <property type="term" value="C:plasma membrane"/>
    <property type="evidence" value="ECO:0007669"/>
    <property type="project" value="UniProtKB-SubCell"/>
</dbReference>
<feature type="transmembrane region" description="Helical" evidence="9">
    <location>
        <begin position="6"/>
        <end position="22"/>
    </location>
</feature>
<dbReference type="NCBIfam" id="TIGR00739">
    <property type="entry name" value="yajC"/>
    <property type="match status" value="1"/>
</dbReference>
<organism evidence="10">
    <name type="scientific">bioreactor metagenome</name>
    <dbReference type="NCBI Taxonomy" id="1076179"/>
    <lineage>
        <taxon>unclassified sequences</taxon>
        <taxon>metagenomes</taxon>
        <taxon>ecological metagenomes</taxon>
    </lineage>
</organism>
<protein>
    <recommendedName>
        <fullName evidence="11">Sec translocon accessory complex subunit YajC</fullName>
    </recommendedName>
</protein>
<evidence type="ECO:0000256" key="2">
    <source>
        <dbReference type="ARBA" id="ARBA00022448"/>
    </source>
</evidence>
<keyword evidence="6 9" id="KW-1133">Transmembrane helix</keyword>
<dbReference type="PANTHER" id="PTHR33909">
    <property type="entry name" value="SEC TRANSLOCON ACCESSORY COMPLEX SUBUNIT YAJC"/>
    <property type="match status" value="1"/>
</dbReference>
<comment type="caution">
    <text evidence="10">The sequence shown here is derived from an EMBL/GenBank/DDBJ whole genome shotgun (WGS) entry which is preliminary data.</text>
</comment>
<evidence type="ECO:0000256" key="7">
    <source>
        <dbReference type="ARBA" id="ARBA00023010"/>
    </source>
</evidence>
<keyword evidence="8 9" id="KW-0472">Membrane</keyword>
<dbReference type="InterPro" id="IPR003849">
    <property type="entry name" value="Preprotein_translocase_YajC"/>
</dbReference>
<accession>A0A645IWE5</accession>
<reference evidence="10" key="1">
    <citation type="submission" date="2019-08" db="EMBL/GenBank/DDBJ databases">
        <authorList>
            <person name="Kucharzyk K."/>
            <person name="Murdoch R.W."/>
            <person name="Higgins S."/>
            <person name="Loffler F."/>
        </authorList>
    </citation>
    <scope>NUCLEOTIDE SEQUENCE</scope>
</reference>
<proteinExistence type="predicted"/>
<keyword evidence="5" id="KW-0653">Protein transport</keyword>
<keyword evidence="3" id="KW-1003">Cell membrane</keyword>
<dbReference type="Pfam" id="PF02699">
    <property type="entry name" value="YajC"/>
    <property type="match status" value="1"/>
</dbReference>
<evidence type="ECO:0000256" key="9">
    <source>
        <dbReference type="SAM" id="Phobius"/>
    </source>
</evidence>
<evidence type="ECO:0000256" key="5">
    <source>
        <dbReference type="ARBA" id="ARBA00022927"/>
    </source>
</evidence>
<gene>
    <name evidence="10" type="ORF">SDC9_203412</name>
</gene>
<dbReference type="GO" id="GO:0015031">
    <property type="term" value="P:protein transport"/>
    <property type="evidence" value="ECO:0007669"/>
    <property type="project" value="UniProtKB-KW"/>
</dbReference>
<keyword evidence="7" id="KW-0811">Translocation</keyword>
<dbReference type="AlphaFoldDB" id="A0A645IWE5"/>
<evidence type="ECO:0008006" key="11">
    <source>
        <dbReference type="Google" id="ProtNLM"/>
    </source>
</evidence>
<name>A0A645IWE5_9ZZZZ</name>
<dbReference type="EMBL" id="VSSQ01125284">
    <property type="protein sequence ID" value="MPN55728.1"/>
    <property type="molecule type" value="Genomic_DNA"/>
</dbReference>
<evidence type="ECO:0000313" key="10">
    <source>
        <dbReference type="EMBL" id="MPN55728.1"/>
    </source>
</evidence>
<keyword evidence="4 9" id="KW-0812">Transmembrane</keyword>